<evidence type="ECO:0000313" key="3">
    <source>
        <dbReference type="EMBL" id="KAK0510856.1"/>
    </source>
</evidence>
<proteinExistence type="predicted"/>
<evidence type="ECO:0000313" key="4">
    <source>
        <dbReference type="Proteomes" id="UP001166286"/>
    </source>
</evidence>
<feature type="domain" description="Heterokaryon incompatibility" evidence="2">
    <location>
        <begin position="85"/>
        <end position="191"/>
    </location>
</feature>
<keyword evidence="4" id="KW-1185">Reference proteome</keyword>
<comment type="caution">
    <text evidence="3">The sequence shown here is derived from an EMBL/GenBank/DDBJ whole genome shotgun (WGS) entry which is preliminary data.</text>
</comment>
<feature type="region of interest" description="Disordered" evidence="1">
    <location>
        <begin position="1008"/>
        <end position="1059"/>
    </location>
</feature>
<gene>
    <name evidence="3" type="ORF">JMJ35_006408</name>
</gene>
<reference evidence="3" key="1">
    <citation type="submission" date="2023-03" db="EMBL/GenBank/DDBJ databases">
        <title>Complete genome of Cladonia borealis.</title>
        <authorList>
            <person name="Park H."/>
        </authorList>
    </citation>
    <scope>NUCLEOTIDE SEQUENCE</scope>
    <source>
        <strain evidence="3">ANT050790</strain>
    </source>
</reference>
<dbReference type="InterPro" id="IPR010730">
    <property type="entry name" value="HET"/>
</dbReference>
<dbReference type="PANTHER" id="PTHR24148">
    <property type="entry name" value="ANKYRIN REPEAT DOMAIN-CONTAINING PROTEIN 39 HOMOLOG-RELATED"/>
    <property type="match status" value="1"/>
</dbReference>
<accession>A0AA39QYM7</accession>
<dbReference type="PANTHER" id="PTHR24148:SF64">
    <property type="entry name" value="HETEROKARYON INCOMPATIBILITY DOMAIN-CONTAINING PROTEIN"/>
    <property type="match status" value="1"/>
</dbReference>
<dbReference type="Pfam" id="PF06985">
    <property type="entry name" value="HET"/>
    <property type="match status" value="1"/>
</dbReference>
<name>A0AA39QYM7_9LECA</name>
<dbReference type="AlphaFoldDB" id="A0AA39QYM7"/>
<dbReference type="Proteomes" id="UP001166286">
    <property type="component" value="Unassembled WGS sequence"/>
</dbReference>
<sequence length="1116" mass="125198">MAPTLVPTLVADYSEGFTKNGDNFNYTDFAVFGRIRVSGAFRVVKVQPLLLQQPSLEVYEYPSIRWGAGDGSFAYIGGLKHATPYMAISHVWSHADDVDKELKKQGTTLEPFKVDVDPDPQHPSIKSKYVSWHGLREMAQAASSLSYQYLWIDFFCIDQIDKGDNEMGLQICIMADIYRHARMVMVMIGGVGAVVHAHSRSQWMDRAWTLQESVVNPNVWVLVSWDHKMLTNPNPKGTQWKFTPIASSRRPGQDNCLIYLKRLLDLADANPKGASSNIWVVDGFQPKAGDVARRALRMALARENQQLQQTGVWRSMYLRTSSKPADVVYSIAGIFRLQIDPFRKNREPRYLFNDLARKTAVKLGPGWLTIGGVTGCDIPRHPDSGIIPEFPHALKAGQQSTNEPPKMDFRTGGGVEWAGYHVGDSPWYIDKFNMKFGSQSHPHIISAVLLPIPGLPGKLTTQKVSRVMPSNRKSTKRNSAGFNIGGYQGTLVWWSKVLFWPSLPKNLQAVFVGQIGDARRPDPVTGYEAISFKESSPKIFGTLGGSSYFLFMQYKNRRWTILGDGVFSQKATTYEKKSRSVFTIGTDSQEVWRSWPTTWRNRFKTELDSRRNTFGLSYGVEPLKDWKVYRKPGEGQPIHWFGFKLENPPGDMQKSHIFKLTYNIGNLIADPKLKSLDFQLQTFLHPLYVVSTRALRNGVPRNAETPTTWAIWVNQVIKIPFSYGGWTQSQCSDLAMAGVCGILLHDPTSDPSSSVDYLVSLRFGKRVAYLQMQQTTDTPARWAQIYVVPYTYRGAKLEIRNSAYISSCTPATEIGARPGASNREIGEAIARQLMREFPDLPLDQARSKAMLMWANPSGNIDARAMELRKIYCYRGFVIFVRFRKVISNATENASCFLLPSLKEDSSDTGTYHTTPPALPHLPLLPGRFAVYPVLHPAGAPVLPAVSAISPVLQLAGEPVRLDLENPTNPSCTTFVLRLELHQRLYDLGLGVYTITSVIMSDELDRQTHGVRPAQRRGDNNVLQHAQPTDPEQVPSVRLNTGAGDQQRQPQHGQHGGPNHRVCRVLDARATGEILEVVSVARFRVTLHPCDHSDTGLIPEPAPHFRYFWPQAVQFSP</sequence>
<evidence type="ECO:0000256" key="1">
    <source>
        <dbReference type="SAM" id="MobiDB-lite"/>
    </source>
</evidence>
<protein>
    <recommendedName>
        <fullName evidence="2">Heterokaryon incompatibility domain-containing protein</fullName>
    </recommendedName>
</protein>
<dbReference type="EMBL" id="JAFEKC020000014">
    <property type="protein sequence ID" value="KAK0510856.1"/>
    <property type="molecule type" value="Genomic_DNA"/>
</dbReference>
<evidence type="ECO:0000259" key="2">
    <source>
        <dbReference type="Pfam" id="PF06985"/>
    </source>
</evidence>
<organism evidence="3 4">
    <name type="scientific">Cladonia borealis</name>
    <dbReference type="NCBI Taxonomy" id="184061"/>
    <lineage>
        <taxon>Eukaryota</taxon>
        <taxon>Fungi</taxon>
        <taxon>Dikarya</taxon>
        <taxon>Ascomycota</taxon>
        <taxon>Pezizomycotina</taxon>
        <taxon>Lecanoromycetes</taxon>
        <taxon>OSLEUM clade</taxon>
        <taxon>Lecanoromycetidae</taxon>
        <taxon>Lecanorales</taxon>
        <taxon>Lecanorineae</taxon>
        <taxon>Cladoniaceae</taxon>
        <taxon>Cladonia</taxon>
    </lineage>
</organism>
<feature type="compositionally biased region" description="Low complexity" evidence="1">
    <location>
        <begin position="1045"/>
        <end position="1059"/>
    </location>
</feature>
<dbReference type="InterPro" id="IPR052895">
    <property type="entry name" value="HetReg/Transcr_Mod"/>
</dbReference>